<dbReference type="InterPro" id="IPR000498">
    <property type="entry name" value="OmpA-like_TM_dom"/>
</dbReference>
<organism evidence="2">
    <name type="scientific">hydrothermal vent metagenome</name>
    <dbReference type="NCBI Taxonomy" id="652676"/>
    <lineage>
        <taxon>unclassified sequences</taxon>
        <taxon>metagenomes</taxon>
        <taxon>ecological metagenomes</taxon>
    </lineage>
</organism>
<dbReference type="Gene3D" id="2.40.160.20">
    <property type="match status" value="1"/>
</dbReference>
<feature type="domain" description="Outer membrane protein OmpA-like transmembrane" evidence="1">
    <location>
        <begin position="24"/>
        <end position="189"/>
    </location>
</feature>
<protein>
    <recommendedName>
        <fullName evidence="1">Outer membrane protein OmpA-like transmembrane domain-containing protein</fullName>
    </recommendedName>
</protein>
<sequence>MNIKVTDLLAGLLMCNIMICSIAQAKDWAIGGNLGVATGDDAISSLSQQLSENGINASTNSSGRSRLAWQLFAAYQYNAAFGVEVAYIDLGDIDVDFTGAASSIDAFISSINNIDSDTAQGFRLSATYRYELVEKLQLKGRLGVFRWDSEYTYYGASVVKKFKNSGSDISFGVALEYVLTENISANLAWDHYIIDSEAVNLFSPGLSYKF</sequence>
<accession>A0A3B0X7W7</accession>
<evidence type="ECO:0000313" key="2">
    <source>
        <dbReference type="EMBL" id="VAW63851.1"/>
    </source>
</evidence>
<name>A0A3B0X7W7_9ZZZZ</name>
<dbReference type="AlphaFoldDB" id="A0A3B0X7W7"/>
<dbReference type="InterPro" id="IPR011250">
    <property type="entry name" value="OMP/PagP_B-barrel"/>
</dbReference>
<gene>
    <name evidence="2" type="ORF">MNBD_GAMMA11-1593</name>
</gene>
<dbReference type="SUPFAM" id="SSF56925">
    <property type="entry name" value="OMPA-like"/>
    <property type="match status" value="1"/>
</dbReference>
<dbReference type="EMBL" id="UOFG01000214">
    <property type="protein sequence ID" value="VAW63851.1"/>
    <property type="molecule type" value="Genomic_DNA"/>
</dbReference>
<dbReference type="Pfam" id="PF01389">
    <property type="entry name" value="OmpA_membrane"/>
    <property type="match status" value="1"/>
</dbReference>
<dbReference type="GO" id="GO:0009279">
    <property type="term" value="C:cell outer membrane"/>
    <property type="evidence" value="ECO:0007669"/>
    <property type="project" value="InterPro"/>
</dbReference>
<reference evidence="2" key="1">
    <citation type="submission" date="2018-06" db="EMBL/GenBank/DDBJ databases">
        <authorList>
            <person name="Zhirakovskaya E."/>
        </authorList>
    </citation>
    <scope>NUCLEOTIDE SEQUENCE</scope>
</reference>
<evidence type="ECO:0000259" key="1">
    <source>
        <dbReference type="Pfam" id="PF01389"/>
    </source>
</evidence>
<proteinExistence type="predicted"/>